<proteinExistence type="inferred from homology"/>
<dbReference type="GO" id="GO:0008993">
    <property type="term" value="F:rhamnulokinase activity"/>
    <property type="evidence" value="ECO:0007669"/>
    <property type="project" value="InterPro"/>
</dbReference>
<dbReference type="Proteomes" id="UP000824070">
    <property type="component" value="Unassembled WGS sequence"/>
</dbReference>
<dbReference type="CDD" id="cd07771">
    <property type="entry name" value="ASKHA_NBD_FGGY_RhaB-like"/>
    <property type="match status" value="1"/>
</dbReference>
<dbReference type="GO" id="GO:0019301">
    <property type="term" value="P:rhamnose catabolic process"/>
    <property type="evidence" value="ECO:0007669"/>
    <property type="project" value="InterPro"/>
</dbReference>
<evidence type="ECO:0000313" key="10">
    <source>
        <dbReference type="Proteomes" id="UP000824070"/>
    </source>
</evidence>
<evidence type="ECO:0000256" key="2">
    <source>
        <dbReference type="ARBA" id="ARBA00022679"/>
    </source>
</evidence>
<evidence type="ECO:0000256" key="5">
    <source>
        <dbReference type="ARBA" id="ARBA00022840"/>
    </source>
</evidence>
<comment type="caution">
    <text evidence="9">The sequence shown here is derived from an EMBL/GenBank/DDBJ whole genome shotgun (WGS) entry which is preliminary data.</text>
</comment>
<evidence type="ECO:0000259" key="8">
    <source>
        <dbReference type="Pfam" id="PF02782"/>
    </source>
</evidence>
<keyword evidence="5" id="KW-0067">ATP-binding</keyword>
<dbReference type="InterPro" id="IPR018484">
    <property type="entry name" value="FGGY_N"/>
</dbReference>
<keyword evidence="4" id="KW-0418">Kinase</keyword>
<dbReference type="PANTHER" id="PTHR43095">
    <property type="entry name" value="SUGAR KINASE"/>
    <property type="match status" value="1"/>
</dbReference>
<feature type="domain" description="Carbohydrate kinase FGGY C-terminal" evidence="8">
    <location>
        <begin position="250"/>
        <end position="440"/>
    </location>
</feature>
<accession>A0A9D1LNI4</accession>
<evidence type="ECO:0000256" key="1">
    <source>
        <dbReference type="ARBA" id="ARBA00009156"/>
    </source>
</evidence>
<dbReference type="Pfam" id="PF00370">
    <property type="entry name" value="FGGY_N"/>
    <property type="match status" value="1"/>
</dbReference>
<evidence type="ECO:0000259" key="7">
    <source>
        <dbReference type="Pfam" id="PF00370"/>
    </source>
</evidence>
<dbReference type="EMBL" id="DVMV01000018">
    <property type="protein sequence ID" value="HIU45164.1"/>
    <property type="molecule type" value="Genomic_DNA"/>
</dbReference>
<dbReference type="InterPro" id="IPR050406">
    <property type="entry name" value="FGGY_Carb_Kinase"/>
</dbReference>
<evidence type="ECO:0000256" key="6">
    <source>
        <dbReference type="ARBA" id="ARBA00023308"/>
    </source>
</evidence>
<evidence type="ECO:0000256" key="4">
    <source>
        <dbReference type="ARBA" id="ARBA00022777"/>
    </source>
</evidence>
<dbReference type="Pfam" id="PF02782">
    <property type="entry name" value="FGGY_C"/>
    <property type="match status" value="1"/>
</dbReference>
<comment type="similarity">
    <text evidence="1">Belongs to the FGGY kinase family.</text>
</comment>
<dbReference type="SUPFAM" id="SSF53067">
    <property type="entry name" value="Actin-like ATPase domain"/>
    <property type="match status" value="2"/>
</dbReference>
<evidence type="ECO:0008006" key="11">
    <source>
        <dbReference type="Google" id="ProtNLM"/>
    </source>
</evidence>
<gene>
    <name evidence="9" type="ORF">IAC52_02575</name>
</gene>
<keyword evidence="2" id="KW-0808">Transferase</keyword>
<evidence type="ECO:0000256" key="3">
    <source>
        <dbReference type="ARBA" id="ARBA00022741"/>
    </source>
</evidence>
<feature type="domain" description="Carbohydrate kinase FGGY N-terminal" evidence="7">
    <location>
        <begin position="4"/>
        <end position="238"/>
    </location>
</feature>
<dbReference type="Gene3D" id="3.30.420.40">
    <property type="match status" value="2"/>
</dbReference>
<dbReference type="InterPro" id="IPR013449">
    <property type="entry name" value="Rhamnulokinase"/>
</dbReference>
<evidence type="ECO:0000313" key="9">
    <source>
        <dbReference type="EMBL" id="HIU45164.1"/>
    </source>
</evidence>
<sequence length="485" mass="53046">MKNIVIDIGASSFRVMLSDYDGKTLSLSECARDKTPTVYSGGFLRWDMSKMGEAIVSAVRSLLSQHDDIDSVGVCSFGVDYVYLDGDGKLVDEPISYRDEGNAKYAKMALQALDQRTIYGHTGIQFLPFNTAFQLYRDKLIGRHGQRMLLISDYIAYLLCGESTNELTGLSTGALLDKNTLKPSEAIIEGLGIDGSIFQRIVRPGETIGCVSGDILPPGSNRRVPVIAVNSHDTSSAVTALNIHGGSTAFLSCGSWALLGIKSDNFDVGDEAMEANFTNELMDDGVCFLKNINGMYLINQIYKAMKDIDASLSFPSSVSSFSEEDDTDVLLDVNDPLFANPIGIIGKLHDYLQKTGQRRGGLTFVKLLNSFYRSLCLAVREEKEKLEAITGQRIERICLVGGASAVPVFVDYLASALRCEVLIGPKEATAMGNAMIQISALNGERMDSLREKASDGMAGKPPNAELMKRFDDDYMRLRRLMEDKA</sequence>
<reference evidence="9" key="2">
    <citation type="journal article" date="2021" name="PeerJ">
        <title>Extensive microbial diversity within the chicken gut microbiome revealed by metagenomics and culture.</title>
        <authorList>
            <person name="Gilroy R."/>
            <person name="Ravi A."/>
            <person name="Getino M."/>
            <person name="Pursley I."/>
            <person name="Horton D.L."/>
            <person name="Alikhan N.F."/>
            <person name="Baker D."/>
            <person name="Gharbi K."/>
            <person name="Hall N."/>
            <person name="Watson M."/>
            <person name="Adriaenssens E.M."/>
            <person name="Foster-Nyarko E."/>
            <person name="Jarju S."/>
            <person name="Secka A."/>
            <person name="Antonio M."/>
            <person name="Oren A."/>
            <person name="Chaudhuri R.R."/>
            <person name="La Ragione R."/>
            <person name="Hildebrand F."/>
            <person name="Pallen M.J."/>
        </authorList>
    </citation>
    <scope>NUCLEOTIDE SEQUENCE</scope>
    <source>
        <strain evidence="9">ChiGjej1B1-22543</strain>
    </source>
</reference>
<dbReference type="InterPro" id="IPR043129">
    <property type="entry name" value="ATPase_NBD"/>
</dbReference>
<keyword evidence="6" id="KW-0684">Rhamnose metabolism</keyword>
<dbReference type="InterPro" id="IPR018485">
    <property type="entry name" value="FGGY_C"/>
</dbReference>
<dbReference type="AlphaFoldDB" id="A0A9D1LNI4"/>
<protein>
    <recommendedName>
        <fullName evidence="11">Rhamnulokinase</fullName>
    </recommendedName>
</protein>
<name>A0A9D1LNI4_9FIRM</name>
<organism evidence="9 10">
    <name type="scientific">Candidatus Alloenteromonas pullicola</name>
    <dbReference type="NCBI Taxonomy" id="2840784"/>
    <lineage>
        <taxon>Bacteria</taxon>
        <taxon>Bacillati</taxon>
        <taxon>Bacillota</taxon>
        <taxon>Bacillota incertae sedis</taxon>
        <taxon>Candidatus Alloenteromonas</taxon>
    </lineage>
</organism>
<reference evidence="9" key="1">
    <citation type="submission" date="2020-10" db="EMBL/GenBank/DDBJ databases">
        <authorList>
            <person name="Gilroy R."/>
        </authorList>
    </citation>
    <scope>NUCLEOTIDE SEQUENCE</scope>
    <source>
        <strain evidence="9">ChiGjej1B1-22543</strain>
    </source>
</reference>
<keyword evidence="3" id="KW-0547">Nucleotide-binding</keyword>
<dbReference type="GO" id="GO:0005524">
    <property type="term" value="F:ATP binding"/>
    <property type="evidence" value="ECO:0007669"/>
    <property type="project" value="UniProtKB-KW"/>
</dbReference>